<feature type="transmembrane region" description="Helical" evidence="1">
    <location>
        <begin position="153"/>
        <end position="175"/>
    </location>
</feature>
<keyword evidence="3" id="KW-1185">Reference proteome</keyword>
<gene>
    <name evidence="2" type="ORF">ACGRVM_07130</name>
</gene>
<evidence type="ECO:0000256" key="1">
    <source>
        <dbReference type="SAM" id="Phobius"/>
    </source>
</evidence>
<keyword evidence="1" id="KW-0472">Membrane</keyword>
<feature type="transmembrane region" description="Helical" evidence="1">
    <location>
        <begin position="384"/>
        <end position="404"/>
    </location>
</feature>
<keyword evidence="1" id="KW-1133">Transmembrane helix</keyword>
<feature type="transmembrane region" description="Helical" evidence="1">
    <location>
        <begin position="357"/>
        <end position="378"/>
    </location>
</feature>
<proteinExistence type="predicted"/>
<keyword evidence="1" id="KW-0812">Transmembrane</keyword>
<reference evidence="2 3" key="1">
    <citation type="submission" date="2024-10" db="EMBL/GenBank/DDBJ databases">
        <authorList>
            <person name="Yang X.-N."/>
        </authorList>
    </citation>
    <scope>NUCLEOTIDE SEQUENCE [LARGE SCALE GENOMIC DNA]</scope>
    <source>
        <strain evidence="2 3">CAU 1059</strain>
    </source>
</reference>
<feature type="transmembrane region" description="Helical" evidence="1">
    <location>
        <begin position="255"/>
        <end position="278"/>
    </location>
</feature>
<feature type="transmembrane region" description="Helical" evidence="1">
    <location>
        <begin position="425"/>
        <end position="445"/>
    </location>
</feature>
<evidence type="ECO:0000313" key="3">
    <source>
        <dbReference type="Proteomes" id="UP001607157"/>
    </source>
</evidence>
<dbReference type="EMBL" id="JBIHMM010000001">
    <property type="protein sequence ID" value="MFH0253659.1"/>
    <property type="molecule type" value="Genomic_DNA"/>
</dbReference>
<organism evidence="2 3">
    <name type="scientific">Roseovarius aquimarinus</name>
    <dbReference type="NCBI Taxonomy" id="1229156"/>
    <lineage>
        <taxon>Bacteria</taxon>
        <taxon>Pseudomonadati</taxon>
        <taxon>Pseudomonadota</taxon>
        <taxon>Alphaproteobacteria</taxon>
        <taxon>Rhodobacterales</taxon>
        <taxon>Roseobacteraceae</taxon>
        <taxon>Roseovarius</taxon>
    </lineage>
</organism>
<evidence type="ECO:0000313" key="2">
    <source>
        <dbReference type="EMBL" id="MFH0253659.1"/>
    </source>
</evidence>
<dbReference type="PANTHER" id="PTHR13325:SF3">
    <property type="entry name" value="MEMBRANE-BOUND TRANSCRIPTION FACTOR SITE-2 PROTEASE"/>
    <property type="match status" value="1"/>
</dbReference>
<sequence>MSALRHPDWHLFAEQKFRRRAAVTTTRQSFRGVPYIVLSDAVTGQHLRLSARAQDLWRMLDGRHTAQEIWAELIRRPASAPTQSELVEWFLHLVGSGLVLSDHDLDPRHLTERTTRRRSGMIEQRAASPLAIKLRLFDPDPFIRATWPLMRHVFTRGGAVTVAVLVCAALLMALLNAERLRGSLDGLLLSQLGLVSLALAYPLMKALHELSHCYALRACGGRVRECGVMLLVFFPVPYVEASEASALPDKRARMLVGAAGILAEVAIASVALILWLMMEPGIERALVFNFVIIGSVSTLLFNGNPLLKFDAYFVLADWLEMPNLAQRSGDYLSDRVLWRVAGLRPEDDPPPSEAKILGIYGVLSLAYRVMLTLTIALIVSNWFFVIGVALALWAVIMGLLWPFFKLLKKGCTRARNQNRGRAAMTRTIAAVAALLALLTLVPLPFSANGEGRIQPIPDAQIQVSTSGSVARVLVPDGATVARGTPILQLENSELDARLKSLGVSLAFLDEASQRPGLGPVEGQRLERERLVAVAARDDALERQEALLVRAPIDGRLSWIGAHAPIPGVFLGRGERVGHVVAADALEMVMALPAAYSGFARKGDAAAFLLADGTRLLHPLGRERIVDVGGQVPEALLSSAGGIVPEQPGNPGHALDTAWIAWADPDRDLSAQAGMRFDVRIDLGGASLARQAWFQIQRLLVRVVRL</sequence>
<comment type="caution">
    <text evidence="2">The sequence shown here is derived from an EMBL/GenBank/DDBJ whole genome shotgun (WGS) entry which is preliminary data.</text>
</comment>
<dbReference type="SUPFAM" id="SSF111369">
    <property type="entry name" value="HlyD-like secretion proteins"/>
    <property type="match status" value="1"/>
</dbReference>
<feature type="transmembrane region" description="Helical" evidence="1">
    <location>
        <begin position="284"/>
        <end position="301"/>
    </location>
</feature>
<dbReference type="InterPro" id="IPR001193">
    <property type="entry name" value="MBTPS2"/>
</dbReference>
<dbReference type="PANTHER" id="PTHR13325">
    <property type="entry name" value="PROTEASE M50 MEMBRANE-BOUND TRANSCRIPTION FACTOR SITE 2 PROTEASE"/>
    <property type="match status" value="1"/>
</dbReference>
<name>A0ABW7I664_9RHOB</name>
<dbReference type="RefSeq" id="WP_377172717.1">
    <property type="nucleotide sequence ID" value="NZ_JBHTJC010000005.1"/>
</dbReference>
<accession>A0ABW7I664</accession>
<dbReference type="Proteomes" id="UP001607157">
    <property type="component" value="Unassembled WGS sequence"/>
</dbReference>
<protein>
    <submittedName>
        <fullName evidence="2">Biotin/lipoyl-binding protein</fullName>
    </submittedName>
</protein>